<organism evidence="3 4">
    <name type="scientific">Herbidospora galbida</name>
    <dbReference type="NCBI Taxonomy" id="2575442"/>
    <lineage>
        <taxon>Bacteria</taxon>
        <taxon>Bacillati</taxon>
        <taxon>Actinomycetota</taxon>
        <taxon>Actinomycetes</taxon>
        <taxon>Streptosporangiales</taxon>
        <taxon>Streptosporangiaceae</taxon>
        <taxon>Herbidospora</taxon>
    </lineage>
</organism>
<dbReference type="OrthoDB" id="3971500at2"/>
<evidence type="ECO:0000256" key="1">
    <source>
        <dbReference type="SAM" id="MobiDB-lite"/>
    </source>
</evidence>
<comment type="caution">
    <text evidence="3">The sequence shown here is derived from an EMBL/GenBank/DDBJ whole genome shotgun (WGS) entry which is preliminary data.</text>
</comment>
<feature type="transmembrane region" description="Helical" evidence="2">
    <location>
        <begin position="51"/>
        <end position="72"/>
    </location>
</feature>
<reference evidence="3 4" key="1">
    <citation type="submission" date="2019-04" db="EMBL/GenBank/DDBJ databases">
        <title>Herbidospora sp. NEAU-GS14.nov., a novel actinomycete isolated from soil.</title>
        <authorList>
            <person name="Han L."/>
        </authorList>
    </citation>
    <scope>NUCLEOTIDE SEQUENCE [LARGE SCALE GENOMIC DNA]</scope>
    <source>
        <strain evidence="3 4">NEAU-GS14</strain>
    </source>
</reference>
<keyword evidence="2" id="KW-1133">Transmembrane helix</keyword>
<accession>A0A4U3MBD2</accession>
<sequence length="276" mass="29325">MADELGTPARPSARSYDAPTTPIPVYRPPVEVEQAPAPAPPPPSGGNRARVLWTVFAALVTVAAVVFAFSAFSADEPVREVAVLPAADSASAPAAPAPTRTPLSLPAPPAGKRLAVYSGAGTPTAGLVDDRRSGIAYAAFAAPWEQVKPDPFQFRQRAGQAVIASAPIPGADPGTPKTAAQWRALTAKAARWTVTRYQPEEATFQWTASQRTRNGIGWVLGYRVAWETGGKRRTAEAVVALMKTEGKPAMLFASVPDSRKELRKDLNVLLETLRPR</sequence>
<dbReference type="Proteomes" id="UP000308705">
    <property type="component" value="Unassembled WGS sequence"/>
</dbReference>
<proteinExistence type="predicted"/>
<gene>
    <name evidence="3" type="ORF">FDA94_21455</name>
</gene>
<feature type="region of interest" description="Disordered" evidence="1">
    <location>
        <begin position="1"/>
        <end position="45"/>
    </location>
</feature>
<evidence type="ECO:0000313" key="3">
    <source>
        <dbReference type="EMBL" id="TKK86395.1"/>
    </source>
</evidence>
<dbReference type="EMBL" id="SZQA01000021">
    <property type="protein sequence ID" value="TKK86395.1"/>
    <property type="molecule type" value="Genomic_DNA"/>
</dbReference>
<keyword evidence="2" id="KW-0472">Membrane</keyword>
<protein>
    <submittedName>
        <fullName evidence="3">Uncharacterized protein</fullName>
    </submittedName>
</protein>
<dbReference type="RefSeq" id="WP_137248870.1">
    <property type="nucleotide sequence ID" value="NZ_SZQA01000021.1"/>
</dbReference>
<evidence type="ECO:0000256" key="2">
    <source>
        <dbReference type="SAM" id="Phobius"/>
    </source>
</evidence>
<keyword evidence="4" id="KW-1185">Reference proteome</keyword>
<name>A0A4U3MBD2_9ACTN</name>
<keyword evidence="2" id="KW-0812">Transmembrane</keyword>
<dbReference type="AlphaFoldDB" id="A0A4U3MBD2"/>
<evidence type="ECO:0000313" key="4">
    <source>
        <dbReference type="Proteomes" id="UP000308705"/>
    </source>
</evidence>